<comment type="function">
    <text evidence="7">Key enzyme in folate metabolism. Catalyzes an essential reaction for de novo glycine and purine synthesis, and for DNA precursor synthesis.</text>
</comment>
<organism evidence="9 10">
    <name type="scientific">Ligilactobacillus agilis DSM 20509</name>
    <dbReference type="NCBI Taxonomy" id="1423718"/>
    <lineage>
        <taxon>Bacteria</taxon>
        <taxon>Bacillati</taxon>
        <taxon>Bacillota</taxon>
        <taxon>Bacilli</taxon>
        <taxon>Lactobacillales</taxon>
        <taxon>Lactobacillaceae</taxon>
        <taxon>Ligilactobacillus</taxon>
    </lineage>
</organism>
<evidence type="ECO:0000256" key="5">
    <source>
        <dbReference type="ARBA" id="ARBA00022857"/>
    </source>
</evidence>
<dbReference type="GO" id="GO:0046654">
    <property type="term" value="P:tetrahydrofolate biosynthetic process"/>
    <property type="evidence" value="ECO:0007669"/>
    <property type="project" value="UniProtKB-UniPathway"/>
</dbReference>
<dbReference type="GO" id="GO:0046655">
    <property type="term" value="P:folic acid metabolic process"/>
    <property type="evidence" value="ECO:0007669"/>
    <property type="project" value="TreeGrafter"/>
</dbReference>
<dbReference type="PIRSF" id="PIRSF000194">
    <property type="entry name" value="DHFR"/>
    <property type="match status" value="1"/>
</dbReference>
<sequence length="169" mass="19497">MLAYIWAEDRAGHIGNEGKLPWNLPADLAYFKKQTMDHPMLMGRKTFDSFPGLLPHRLHLVLTRSAALKKQAETTENLAVFNSVEEMLTWLTKHQAEEVFVIGGASLFELLKDQVDVLYQTKIDAVFAGDVTFPEIDYQKFDLISVTPGQVDERNKYPYEFRVYKRKEN</sequence>
<dbReference type="Gene3D" id="3.40.430.10">
    <property type="entry name" value="Dihydrofolate Reductase, subunit A"/>
    <property type="match status" value="1"/>
</dbReference>
<evidence type="ECO:0000256" key="1">
    <source>
        <dbReference type="ARBA" id="ARBA00004903"/>
    </source>
</evidence>
<dbReference type="EC" id="1.5.1.3" evidence="3 7"/>
<keyword evidence="5 7" id="KW-0521">NADP</keyword>
<evidence type="ECO:0000256" key="2">
    <source>
        <dbReference type="ARBA" id="ARBA00009539"/>
    </source>
</evidence>
<dbReference type="GO" id="GO:0006730">
    <property type="term" value="P:one-carbon metabolic process"/>
    <property type="evidence" value="ECO:0007669"/>
    <property type="project" value="UniProtKB-KW"/>
</dbReference>
<dbReference type="EMBL" id="AYYP01000011">
    <property type="protein sequence ID" value="KRM65726.1"/>
    <property type="molecule type" value="Genomic_DNA"/>
</dbReference>
<comment type="catalytic activity">
    <reaction evidence="7">
        <text>(6S)-5,6,7,8-tetrahydrofolate + NADP(+) = 7,8-dihydrofolate + NADPH + H(+)</text>
        <dbReference type="Rhea" id="RHEA:15009"/>
        <dbReference type="ChEBI" id="CHEBI:15378"/>
        <dbReference type="ChEBI" id="CHEBI:57451"/>
        <dbReference type="ChEBI" id="CHEBI:57453"/>
        <dbReference type="ChEBI" id="CHEBI:57783"/>
        <dbReference type="ChEBI" id="CHEBI:58349"/>
        <dbReference type="EC" id="1.5.1.3"/>
    </reaction>
</comment>
<evidence type="ECO:0000313" key="10">
    <source>
        <dbReference type="Proteomes" id="UP000051008"/>
    </source>
</evidence>
<dbReference type="PRINTS" id="PR00070">
    <property type="entry name" value="DHFR"/>
</dbReference>
<evidence type="ECO:0000256" key="4">
    <source>
        <dbReference type="ARBA" id="ARBA00022563"/>
    </source>
</evidence>
<dbReference type="Proteomes" id="UP000051008">
    <property type="component" value="Unassembled WGS sequence"/>
</dbReference>
<evidence type="ECO:0000256" key="7">
    <source>
        <dbReference type="PIRNR" id="PIRNR000194"/>
    </source>
</evidence>
<dbReference type="InterPro" id="IPR012259">
    <property type="entry name" value="DHFR"/>
</dbReference>
<comment type="caution">
    <text evidence="9">The sequence shown here is derived from an EMBL/GenBank/DDBJ whole genome shotgun (WGS) entry which is preliminary data.</text>
</comment>
<dbReference type="GO" id="GO:0004146">
    <property type="term" value="F:dihydrofolate reductase activity"/>
    <property type="evidence" value="ECO:0007669"/>
    <property type="project" value="UniProtKB-EC"/>
</dbReference>
<dbReference type="GO" id="GO:0005829">
    <property type="term" value="C:cytosol"/>
    <property type="evidence" value="ECO:0007669"/>
    <property type="project" value="TreeGrafter"/>
</dbReference>
<dbReference type="OrthoDB" id="9804315at2"/>
<evidence type="ECO:0000256" key="3">
    <source>
        <dbReference type="ARBA" id="ARBA00012856"/>
    </source>
</evidence>
<accession>A0A0R2AE79</accession>
<evidence type="ECO:0000259" key="8">
    <source>
        <dbReference type="PROSITE" id="PS51330"/>
    </source>
</evidence>
<dbReference type="RefSeq" id="WP_056976011.1">
    <property type="nucleotide sequence ID" value="NZ_AYYP01000011.1"/>
</dbReference>
<keyword evidence="6 7" id="KW-0560">Oxidoreductase</keyword>
<protein>
    <recommendedName>
        <fullName evidence="3 7">Dihydrofolate reductase</fullName>
        <ecNumber evidence="3 7">1.5.1.3</ecNumber>
    </recommendedName>
</protein>
<dbReference type="AlphaFoldDB" id="A0A0R2AE79"/>
<dbReference type="PATRIC" id="fig|1423718.3.peg.1059"/>
<dbReference type="InterPro" id="IPR001796">
    <property type="entry name" value="DHFR_dom"/>
</dbReference>
<dbReference type="PROSITE" id="PS51330">
    <property type="entry name" value="DHFR_2"/>
    <property type="match status" value="1"/>
</dbReference>
<dbReference type="SUPFAM" id="SSF53597">
    <property type="entry name" value="Dihydrofolate reductase-like"/>
    <property type="match status" value="1"/>
</dbReference>
<keyword evidence="4 7" id="KW-0554">One-carbon metabolism</keyword>
<feature type="domain" description="DHFR" evidence="8">
    <location>
        <begin position="1"/>
        <end position="166"/>
    </location>
</feature>
<reference evidence="9 10" key="1">
    <citation type="journal article" date="2015" name="Genome Announc.">
        <title>Expanding the biotechnology potential of lactobacilli through comparative genomics of 213 strains and associated genera.</title>
        <authorList>
            <person name="Sun Z."/>
            <person name="Harris H.M."/>
            <person name="McCann A."/>
            <person name="Guo C."/>
            <person name="Argimon S."/>
            <person name="Zhang W."/>
            <person name="Yang X."/>
            <person name="Jeffery I.B."/>
            <person name="Cooney J.C."/>
            <person name="Kagawa T.F."/>
            <person name="Liu W."/>
            <person name="Song Y."/>
            <person name="Salvetti E."/>
            <person name="Wrobel A."/>
            <person name="Rasinkangas P."/>
            <person name="Parkhill J."/>
            <person name="Rea M.C."/>
            <person name="O'Sullivan O."/>
            <person name="Ritari J."/>
            <person name="Douillard F.P."/>
            <person name="Paul Ross R."/>
            <person name="Yang R."/>
            <person name="Briner A.E."/>
            <person name="Felis G.E."/>
            <person name="de Vos W.M."/>
            <person name="Barrangou R."/>
            <person name="Klaenhammer T.R."/>
            <person name="Caufield P.W."/>
            <person name="Cui Y."/>
            <person name="Zhang H."/>
            <person name="O'Toole P.W."/>
        </authorList>
    </citation>
    <scope>NUCLEOTIDE SEQUENCE [LARGE SCALE GENOMIC DNA]</scope>
    <source>
        <strain evidence="9 10">DSM 20509</strain>
    </source>
</reference>
<name>A0A0R2AE79_9LACO</name>
<comment type="pathway">
    <text evidence="1 7">Cofactor biosynthesis; tetrahydrofolate biosynthesis; 5,6,7,8-tetrahydrofolate from 7,8-dihydrofolate: step 1/1.</text>
</comment>
<evidence type="ECO:0000256" key="6">
    <source>
        <dbReference type="ARBA" id="ARBA00023002"/>
    </source>
</evidence>
<dbReference type="PANTHER" id="PTHR48069:SF3">
    <property type="entry name" value="DIHYDROFOLATE REDUCTASE"/>
    <property type="match status" value="1"/>
</dbReference>
<comment type="similarity">
    <text evidence="2 7">Belongs to the dihydrofolate reductase family.</text>
</comment>
<keyword evidence="10" id="KW-1185">Reference proteome</keyword>
<proteinExistence type="inferred from homology"/>
<dbReference type="InterPro" id="IPR024072">
    <property type="entry name" value="DHFR-like_dom_sf"/>
</dbReference>
<dbReference type="CDD" id="cd00209">
    <property type="entry name" value="DHFR"/>
    <property type="match status" value="1"/>
</dbReference>
<dbReference type="GO" id="GO:0046452">
    <property type="term" value="P:dihydrofolate metabolic process"/>
    <property type="evidence" value="ECO:0007669"/>
    <property type="project" value="TreeGrafter"/>
</dbReference>
<evidence type="ECO:0000313" key="9">
    <source>
        <dbReference type="EMBL" id="KRM65726.1"/>
    </source>
</evidence>
<dbReference type="GO" id="GO:0050661">
    <property type="term" value="F:NADP binding"/>
    <property type="evidence" value="ECO:0007669"/>
    <property type="project" value="InterPro"/>
</dbReference>
<dbReference type="PANTHER" id="PTHR48069">
    <property type="entry name" value="DIHYDROFOLATE REDUCTASE"/>
    <property type="match status" value="1"/>
</dbReference>
<gene>
    <name evidence="9" type="ORF">FC14_GL001010</name>
</gene>
<dbReference type="Pfam" id="PF00186">
    <property type="entry name" value="DHFR_1"/>
    <property type="match status" value="1"/>
</dbReference>
<dbReference type="UniPathway" id="UPA00077">
    <property type="reaction ID" value="UER00158"/>
</dbReference>